<dbReference type="RefSeq" id="WP_184628603.1">
    <property type="nucleotide sequence ID" value="NZ_JACHCC010000013.1"/>
</dbReference>
<protein>
    <recommendedName>
        <fullName evidence="3">MepB domain containing protein</fullName>
    </recommendedName>
</protein>
<dbReference type="Pfam" id="PF08877">
    <property type="entry name" value="MepB-like"/>
    <property type="match status" value="1"/>
</dbReference>
<gene>
    <name evidence="1" type="ORF">HDF25_004529</name>
</gene>
<comment type="caution">
    <text evidence="1">The sequence shown here is derived from an EMBL/GenBank/DDBJ whole genome shotgun (WGS) entry which is preliminary data.</text>
</comment>
<evidence type="ECO:0000313" key="2">
    <source>
        <dbReference type="Proteomes" id="UP000521017"/>
    </source>
</evidence>
<evidence type="ECO:0008006" key="3">
    <source>
        <dbReference type="Google" id="ProtNLM"/>
    </source>
</evidence>
<dbReference type="PIRSF" id="PIRSF032285">
    <property type="entry name" value="UCP032285"/>
    <property type="match status" value="1"/>
</dbReference>
<dbReference type="Gene3D" id="3.40.1350.140">
    <property type="entry name" value="MepB-like"/>
    <property type="match status" value="1"/>
</dbReference>
<name>A0A7X0J7P3_9SPHI</name>
<proteinExistence type="predicted"/>
<accession>A0A7X0J7P3</accession>
<dbReference type="AlphaFoldDB" id="A0A7X0J7P3"/>
<evidence type="ECO:0000313" key="1">
    <source>
        <dbReference type="EMBL" id="MBB6502350.1"/>
    </source>
</evidence>
<dbReference type="EMBL" id="JACHCC010000013">
    <property type="protein sequence ID" value="MBB6502350.1"/>
    <property type="molecule type" value="Genomic_DNA"/>
</dbReference>
<sequence>MQIIQRDFLIASELVYKNCGFSYTPLRPESESAGYGAGIFEINALPVVWRVAKITPAKTGQFVTLWKRNEGGITRPFDLKDDFAFYIINTRNDEHFGQFIFPEYILVEKGILSSGSKNGKRGIRVYPPWDQTTNKQAQKTQQWQLDYFLEIPKDKPADLIRAKTLFIQ</sequence>
<reference evidence="1 2" key="1">
    <citation type="submission" date="2020-08" db="EMBL/GenBank/DDBJ databases">
        <title>Genomic Encyclopedia of Type Strains, Phase IV (KMG-V): Genome sequencing to study the core and pangenomes of soil and plant-associated prokaryotes.</title>
        <authorList>
            <person name="Whitman W."/>
        </authorList>
    </citation>
    <scope>NUCLEOTIDE SEQUENCE [LARGE SCALE GENOMIC DNA]</scope>
    <source>
        <strain evidence="1 2">M2T3</strain>
    </source>
</reference>
<dbReference type="Proteomes" id="UP000521017">
    <property type="component" value="Unassembled WGS sequence"/>
</dbReference>
<organism evidence="1 2">
    <name type="scientific">Pedobacter cryoconitis</name>
    <dbReference type="NCBI Taxonomy" id="188932"/>
    <lineage>
        <taxon>Bacteria</taxon>
        <taxon>Pseudomonadati</taxon>
        <taxon>Bacteroidota</taxon>
        <taxon>Sphingobacteriia</taxon>
        <taxon>Sphingobacteriales</taxon>
        <taxon>Sphingobacteriaceae</taxon>
        <taxon>Pedobacter</taxon>
    </lineage>
</organism>
<dbReference type="InterPro" id="IPR011235">
    <property type="entry name" value="MepB-like"/>
</dbReference>
<dbReference type="InterPro" id="IPR038231">
    <property type="entry name" value="MepB-like_sf"/>
</dbReference>